<evidence type="ECO:0008006" key="4">
    <source>
        <dbReference type="Google" id="ProtNLM"/>
    </source>
</evidence>
<dbReference type="EMBL" id="MTSE01000002">
    <property type="protein sequence ID" value="OUJ75423.1"/>
    <property type="molecule type" value="Genomic_DNA"/>
</dbReference>
<dbReference type="Pfam" id="PF14060">
    <property type="entry name" value="DUF4252"/>
    <property type="match status" value="1"/>
</dbReference>
<gene>
    <name evidence="2" type="ORF">BXP70_05260</name>
</gene>
<dbReference type="PROSITE" id="PS51257">
    <property type="entry name" value="PROKAR_LIPOPROTEIN"/>
    <property type="match status" value="1"/>
</dbReference>
<dbReference type="OrthoDB" id="878897at2"/>
<name>A0A243WIN3_9BACT</name>
<dbReference type="AlphaFoldDB" id="A0A243WIN3"/>
<feature type="signal peptide" evidence="1">
    <location>
        <begin position="1"/>
        <end position="22"/>
    </location>
</feature>
<accession>A0A243WIN3</accession>
<feature type="chain" id="PRO_5011289480" description="DUF4252 domain-containing protein" evidence="1">
    <location>
        <begin position="23"/>
        <end position="186"/>
    </location>
</feature>
<keyword evidence="1" id="KW-0732">Signal</keyword>
<keyword evidence="3" id="KW-1185">Reference proteome</keyword>
<evidence type="ECO:0000313" key="2">
    <source>
        <dbReference type="EMBL" id="OUJ75423.1"/>
    </source>
</evidence>
<sequence length="186" mass="20062">MKLRFFSLFVLLALLAASCRTGGPGRPAKTVAAFFNKYQNRPGFRTTDWSAGLTTRLLLGRIGKLGGDNDISQALTAVRGVKVLTFTPTSAKSEKLVAEGLLKEVDGLLSNERYTPLPVTSNDNSAGQLRYSARHQGDRVQELVATGNVQGAPDSFMLVAVSGDFTKDQLNQLTKFLPTAVSQITK</sequence>
<protein>
    <recommendedName>
        <fullName evidence="4">DUF4252 domain-containing protein</fullName>
    </recommendedName>
</protein>
<evidence type="ECO:0000256" key="1">
    <source>
        <dbReference type="SAM" id="SignalP"/>
    </source>
</evidence>
<evidence type="ECO:0000313" key="3">
    <source>
        <dbReference type="Proteomes" id="UP000194873"/>
    </source>
</evidence>
<organism evidence="2 3">
    <name type="scientific">Hymenobacter crusticola</name>
    <dbReference type="NCBI Taxonomy" id="1770526"/>
    <lineage>
        <taxon>Bacteria</taxon>
        <taxon>Pseudomonadati</taxon>
        <taxon>Bacteroidota</taxon>
        <taxon>Cytophagia</taxon>
        <taxon>Cytophagales</taxon>
        <taxon>Hymenobacteraceae</taxon>
        <taxon>Hymenobacter</taxon>
    </lineage>
</organism>
<reference evidence="2 3" key="1">
    <citation type="submission" date="2017-01" db="EMBL/GenBank/DDBJ databases">
        <title>A new Hymenobacter.</title>
        <authorList>
            <person name="Liang Y."/>
            <person name="Feng F."/>
        </authorList>
    </citation>
    <scope>NUCLEOTIDE SEQUENCE [LARGE SCALE GENOMIC DNA]</scope>
    <source>
        <strain evidence="2">MIMBbqt21</strain>
    </source>
</reference>
<dbReference type="Proteomes" id="UP000194873">
    <property type="component" value="Unassembled WGS sequence"/>
</dbReference>
<proteinExistence type="predicted"/>
<dbReference type="InterPro" id="IPR025348">
    <property type="entry name" value="DUF4252"/>
</dbReference>
<comment type="caution">
    <text evidence="2">The sequence shown here is derived from an EMBL/GenBank/DDBJ whole genome shotgun (WGS) entry which is preliminary data.</text>
</comment>
<dbReference type="RefSeq" id="WP_086592969.1">
    <property type="nucleotide sequence ID" value="NZ_MTSE01000002.1"/>
</dbReference>